<dbReference type="CDD" id="cd23784">
    <property type="entry name" value="RWD_Spc25"/>
    <property type="match status" value="1"/>
</dbReference>
<evidence type="ECO:0000256" key="1">
    <source>
        <dbReference type="ARBA" id="ARBA00006379"/>
    </source>
</evidence>
<evidence type="ECO:0000256" key="9">
    <source>
        <dbReference type="RuleBase" id="RU367150"/>
    </source>
</evidence>
<feature type="coiled-coil region" evidence="10">
    <location>
        <begin position="55"/>
        <end position="152"/>
    </location>
</feature>
<evidence type="ECO:0000256" key="3">
    <source>
        <dbReference type="ARBA" id="ARBA00022618"/>
    </source>
</evidence>
<name>A0AAD4L9P2_9AGAM</name>
<reference evidence="12" key="1">
    <citation type="submission" date="2022-01" db="EMBL/GenBank/DDBJ databases">
        <title>Comparative genomics reveals a dynamic genome evolution in the ectomycorrhizal milk-cap (Lactarius) mushrooms.</title>
        <authorList>
            <consortium name="DOE Joint Genome Institute"/>
            <person name="Lebreton A."/>
            <person name="Tang N."/>
            <person name="Kuo A."/>
            <person name="LaButti K."/>
            <person name="Drula E."/>
            <person name="Barry K."/>
            <person name="Clum A."/>
            <person name="Lipzen A."/>
            <person name="Mousain D."/>
            <person name="Ng V."/>
            <person name="Wang R."/>
            <person name="Wang X."/>
            <person name="Dai Y."/>
            <person name="Henrissat B."/>
            <person name="Grigoriev I.V."/>
            <person name="Guerin-Laguette A."/>
            <person name="Yu F."/>
            <person name="Martin F.M."/>
        </authorList>
    </citation>
    <scope>NUCLEOTIDE SEQUENCE</scope>
    <source>
        <strain evidence="12">QP</strain>
    </source>
</reference>
<proteinExistence type="inferred from homology"/>
<protein>
    <recommendedName>
        <fullName evidence="9">Kinetochore protein SPC25</fullName>
    </recommendedName>
</protein>
<dbReference type="InterPro" id="IPR013255">
    <property type="entry name" value="Spc25_C"/>
</dbReference>
<keyword evidence="13" id="KW-1185">Reference proteome</keyword>
<dbReference type="EMBL" id="JAKELL010000118">
    <property type="protein sequence ID" value="KAH8981309.1"/>
    <property type="molecule type" value="Genomic_DNA"/>
</dbReference>
<comment type="similarity">
    <text evidence="1 9">Belongs to the SPC25 family.</text>
</comment>
<dbReference type="InterPro" id="IPR045143">
    <property type="entry name" value="Spc25"/>
</dbReference>
<gene>
    <name evidence="12" type="ORF">EDB92DRAFT_1805267</name>
</gene>
<accession>A0AAD4L9P2</accession>
<comment type="subunit">
    <text evidence="9">Component of the NDC80 complex.</text>
</comment>
<comment type="function">
    <text evidence="9">Acts as a component of the essential kinetochore-associated NDC80 complex, which is required for chromosome segregation and spindle checkpoint activity.</text>
</comment>
<keyword evidence="9" id="KW-0539">Nucleus</keyword>
<keyword evidence="2 9" id="KW-0158">Chromosome</keyword>
<dbReference type="Gene3D" id="3.30.457.50">
    <property type="entry name" value="Chromosome segregation protein Spc25"/>
    <property type="match status" value="1"/>
</dbReference>
<dbReference type="GO" id="GO:0031262">
    <property type="term" value="C:Ndc80 complex"/>
    <property type="evidence" value="ECO:0007669"/>
    <property type="project" value="InterPro"/>
</dbReference>
<evidence type="ECO:0000313" key="12">
    <source>
        <dbReference type="EMBL" id="KAH8981309.1"/>
    </source>
</evidence>
<comment type="caution">
    <text evidence="12">The sequence shown here is derived from an EMBL/GenBank/DDBJ whole genome shotgun (WGS) entry which is preliminary data.</text>
</comment>
<dbReference type="PANTHER" id="PTHR14281:SF0">
    <property type="entry name" value="KINETOCHORE PROTEIN SPC25"/>
    <property type="match status" value="1"/>
</dbReference>
<feature type="domain" description="Chromosome segregation protein Spc25 C-terminal" evidence="11">
    <location>
        <begin position="178"/>
        <end position="247"/>
    </location>
</feature>
<dbReference type="Proteomes" id="UP001201163">
    <property type="component" value="Unassembled WGS sequence"/>
</dbReference>
<dbReference type="AlphaFoldDB" id="A0AAD4L9P2"/>
<keyword evidence="8 9" id="KW-0137">Centromere</keyword>
<evidence type="ECO:0000256" key="2">
    <source>
        <dbReference type="ARBA" id="ARBA00022454"/>
    </source>
</evidence>
<dbReference type="PANTHER" id="PTHR14281">
    <property type="entry name" value="KINETOCHORE PROTEIN SPC25-RELATED"/>
    <property type="match status" value="1"/>
</dbReference>
<evidence type="ECO:0000313" key="13">
    <source>
        <dbReference type="Proteomes" id="UP001201163"/>
    </source>
</evidence>
<dbReference type="GO" id="GO:0007059">
    <property type="term" value="P:chromosome segregation"/>
    <property type="evidence" value="ECO:0007669"/>
    <property type="project" value="InterPro"/>
</dbReference>
<evidence type="ECO:0000256" key="6">
    <source>
        <dbReference type="ARBA" id="ARBA00023054"/>
    </source>
</evidence>
<keyword evidence="6 10" id="KW-0175">Coiled coil</keyword>
<keyword evidence="3 9" id="KW-0132">Cell division</keyword>
<evidence type="ECO:0000259" key="11">
    <source>
        <dbReference type="Pfam" id="PF08234"/>
    </source>
</evidence>
<evidence type="ECO:0000256" key="4">
    <source>
        <dbReference type="ARBA" id="ARBA00022776"/>
    </source>
</evidence>
<comment type="subcellular location">
    <subcellularLocation>
        <location evidence="9">Nucleus</location>
    </subcellularLocation>
    <subcellularLocation>
        <location evidence="9">Chromosome</location>
        <location evidence="9">Centromere</location>
        <location evidence="9">Kinetochore</location>
    </subcellularLocation>
</comment>
<dbReference type="GO" id="GO:0051301">
    <property type="term" value="P:cell division"/>
    <property type="evidence" value="ECO:0007669"/>
    <property type="project" value="UniProtKB-UniRule"/>
</dbReference>
<keyword evidence="4 9" id="KW-0498">Mitosis</keyword>
<evidence type="ECO:0000256" key="7">
    <source>
        <dbReference type="ARBA" id="ARBA00023306"/>
    </source>
</evidence>
<evidence type="ECO:0000256" key="5">
    <source>
        <dbReference type="ARBA" id="ARBA00022838"/>
    </source>
</evidence>
<organism evidence="12 13">
    <name type="scientific">Lactarius akahatsu</name>
    <dbReference type="NCBI Taxonomy" id="416441"/>
    <lineage>
        <taxon>Eukaryota</taxon>
        <taxon>Fungi</taxon>
        <taxon>Dikarya</taxon>
        <taxon>Basidiomycota</taxon>
        <taxon>Agaricomycotina</taxon>
        <taxon>Agaricomycetes</taxon>
        <taxon>Russulales</taxon>
        <taxon>Russulaceae</taxon>
        <taxon>Lactarius</taxon>
    </lineage>
</organism>
<dbReference type="Pfam" id="PF08234">
    <property type="entry name" value="Spindle_Spc25"/>
    <property type="match status" value="1"/>
</dbReference>
<dbReference type="GO" id="GO:0005634">
    <property type="term" value="C:nucleus"/>
    <property type="evidence" value="ECO:0007669"/>
    <property type="project" value="UniProtKB-SubCell"/>
</dbReference>
<keyword evidence="7 9" id="KW-0131">Cell cycle</keyword>
<evidence type="ECO:0000256" key="8">
    <source>
        <dbReference type="ARBA" id="ARBA00023328"/>
    </source>
</evidence>
<evidence type="ECO:0000256" key="10">
    <source>
        <dbReference type="SAM" id="Coils"/>
    </source>
</evidence>
<keyword evidence="5 9" id="KW-0995">Kinetochore</keyword>
<sequence length="263" mass="29640">MAPSRSRSPSEIDDEHNLDAILNSSEPAIDLNLPAYETSVANFSRAIANFTARSIAEITQRRDAHDKELKRLEDRAQDVEKETEQCKLKEIELIALLKCEREETEEAESAVASLRRRVEAEREVLASIDANIQTLRARVANLRKERELERDTLAMHARPMAAEVRACEHATGLVIEGVGPDQLLFRYTIKVDDDSRSTHEASFVIDLSSQFKVLTSTPQLPTMPLLLDQLNDSGDVYTFIKRVRQAYVKLFSKSCRVGVECGL</sequence>